<dbReference type="InterPro" id="IPR000836">
    <property type="entry name" value="PRTase_dom"/>
</dbReference>
<dbReference type="AlphaFoldDB" id="W9CNM1"/>
<dbReference type="GO" id="GO:0071949">
    <property type="term" value="F:FAD binding"/>
    <property type="evidence" value="ECO:0007669"/>
    <property type="project" value="InterPro"/>
</dbReference>
<dbReference type="CDD" id="cd06223">
    <property type="entry name" value="PRTases_typeI"/>
    <property type="match status" value="1"/>
</dbReference>
<dbReference type="STRING" id="1432307.W9CNM1"/>
<sequence>MATLDFLKRALREEATRQTKSPKQPLCDTQYNASFDIMMHGSEWMSYEDFIIPQLSELLKPLLSSRINLSVLEIGPGSKSVLGHLPIFLRRKFRSYAAFEPNELSATRLQEWFRTSSAADSPLPCLDSSPRIYNAPFDLNSGAKDATQTDTSHGEEKFDVILFCHSMYGMKPKYAFIRRALELLVQSPEDGIVVVFHRDEDLDLGGLACDSTAIFPTGTVTVADDDKTLDNFAPFIAGFVMQDVELDKAVRSEWIKICRALACHDQTRPGRLLFSSPQRMVSFTRHAIALPDLTAKVLLANKDKTIKSWEARLHQPALIVRPTSIQHIQQCIQWALKHKVGLTVIGGGHSGHCIWPNVVSVDMSAFDQIHIVTSSQDARNFDSCTDSDSCIVAETGCKTDDIVRKAMASDLTVPLGSRPSVGAGLWLQGGIGHLSRLHGLTCDNIIGAVMVSADSGQILHVGCVPTQHVPAAAVRPENEIDLLWAIRGAGTNIGIVVSVAFKAHAARTYSMRNWVFPLKDNTEAQLKLNDFDKSITRELPRNWCADAYLYWNVEQLHLGVSIFESSTTDPDIKTFTRVAKLLGPENISYTVDGVGLFDTEMYMSGMHNGNGGGKTSSFKRCFFLKNIGEVHIADRLVAAIQSRPSPICYLHLLHGGGAITDEAAEATAFGCRDWDFACIVTGVWPRDQNETNAARTAVQWVYHVARDLLPFCSGVYGADLGPDPRDTALAAVAFGPNLPRLARLKRSLDPCNIIAYACPLLEPPRKQKLIILVTGDSAAGKDYCADIWVSTITTYTQKKLTTRSVSISDGTKREYAKATGADINRLLRDRAYKEQHRPRLTTFFQDQMRQRPNLPMEHFQSIIHDAADIDVLLITGMRDEAPVAIFSHLVSNSRLLDVHVKASQRLRGIRKGNDEGDGHVDDSKYMNNDNELNSTTLHYRPNLMFENEQTGKEAAEAFARRYLLPFLHEDLNRLASMVPVVPNHPRAGIDFRHVLDISQQPGGLNLCTSLLQAHFNGDWAKVDALACCEAGGYVFASSLGVQVDVPLALIRKPGKLPQPTVSVVKSPSHVSSTESIDLEEEKFEMNQDVVRKGDSVVIVDDVLATGETLCAVLQLLIKVGVCVEDLSVMVVAEFPIHRGRAMLRQRGFGGVSIQSLLVFDGA</sequence>
<dbReference type="InterPro" id="IPR016166">
    <property type="entry name" value="FAD-bd_PCMH"/>
</dbReference>
<protein>
    <submittedName>
        <fullName evidence="6">Phosphoribosyl transferase domain protein</fullName>
    </submittedName>
</protein>
<dbReference type="GO" id="GO:0005737">
    <property type="term" value="C:cytoplasm"/>
    <property type="evidence" value="ECO:0007669"/>
    <property type="project" value="InterPro"/>
</dbReference>
<dbReference type="PROSITE" id="PS51387">
    <property type="entry name" value="FAD_PCMH"/>
    <property type="match status" value="1"/>
</dbReference>
<proteinExistence type="inferred from homology"/>
<dbReference type="UniPathway" id="UPA00057">
    <property type="reaction ID" value="UER00099"/>
</dbReference>
<keyword evidence="4" id="KW-0560">Oxidoreductase</keyword>
<dbReference type="Gene3D" id="3.30.465.10">
    <property type="match status" value="1"/>
</dbReference>
<dbReference type="GO" id="GO:0019287">
    <property type="term" value="P:isopentenyl diphosphate biosynthetic process, mevalonate pathway"/>
    <property type="evidence" value="ECO:0007669"/>
    <property type="project" value="UniProtKB-UniPathway"/>
</dbReference>
<comment type="similarity">
    <text evidence="1">Belongs to the oxygen-dependent FAD-linked oxidoreductase family.</text>
</comment>
<dbReference type="Gene3D" id="3.40.50.2020">
    <property type="match status" value="1"/>
</dbReference>
<evidence type="ECO:0000256" key="2">
    <source>
        <dbReference type="ARBA" id="ARBA00022630"/>
    </source>
</evidence>
<comment type="caution">
    <text evidence="6">The sequence shown here is derived from an EMBL/GenBank/DDBJ whole genome shotgun (WGS) entry which is preliminary data.</text>
</comment>
<dbReference type="PANTHER" id="PTHR42973:SF25">
    <property type="entry name" value="PHOSPHOMEVALONATE KINASE"/>
    <property type="match status" value="1"/>
</dbReference>
<evidence type="ECO:0000256" key="4">
    <source>
        <dbReference type="ARBA" id="ARBA00023002"/>
    </source>
</evidence>
<keyword evidence="6" id="KW-0808">Transferase</keyword>
<dbReference type="Gene3D" id="3.40.462.20">
    <property type="match status" value="1"/>
</dbReference>
<name>W9CNM1_SCLBF</name>
<keyword evidence="3" id="KW-0274">FAD</keyword>
<dbReference type="SUPFAM" id="SSF56176">
    <property type="entry name" value="FAD-binding/transporter-associated domain-like"/>
    <property type="match status" value="1"/>
</dbReference>
<dbReference type="Pfam" id="PF00156">
    <property type="entry name" value="Pribosyltran"/>
    <property type="match status" value="1"/>
</dbReference>
<dbReference type="InterPro" id="IPR027417">
    <property type="entry name" value="P-loop_NTPase"/>
</dbReference>
<dbReference type="InterPro" id="IPR006094">
    <property type="entry name" value="Oxid_FAD_bind_N"/>
</dbReference>
<evidence type="ECO:0000256" key="1">
    <source>
        <dbReference type="ARBA" id="ARBA00005466"/>
    </source>
</evidence>
<dbReference type="InterPro" id="IPR029063">
    <property type="entry name" value="SAM-dependent_MTases_sf"/>
</dbReference>
<feature type="domain" description="FAD-binding PCMH-type" evidence="5">
    <location>
        <begin position="312"/>
        <end position="506"/>
    </location>
</feature>
<gene>
    <name evidence="6" type="ORF">SBOR_3494</name>
</gene>
<evidence type="ECO:0000259" key="5">
    <source>
        <dbReference type="PROSITE" id="PS51387"/>
    </source>
</evidence>
<dbReference type="Gene3D" id="3.40.50.300">
    <property type="entry name" value="P-loop containing nucleotide triphosphate hydrolases"/>
    <property type="match status" value="1"/>
</dbReference>
<dbReference type="Pfam" id="PF04275">
    <property type="entry name" value="P-mevalo_kinase"/>
    <property type="match status" value="1"/>
</dbReference>
<accession>W9CNM1</accession>
<dbReference type="GO" id="GO:0016491">
    <property type="term" value="F:oxidoreductase activity"/>
    <property type="evidence" value="ECO:0007669"/>
    <property type="project" value="UniProtKB-KW"/>
</dbReference>
<reference evidence="6 7" key="1">
    <citation type="journal article" date="2014" name="Genome Announc.">
        <title>Draft genome sequence of Sclerotinia borealis, a psychrophilic plant pathogenic fungus.</title>
        <authorList>
            <person name="Mardanov A.V."/>
            <person name="Beletsky A.V."/>
            <person name="Kadnikov V.V."/>
            <person name="Ignatov A.N."/>
            <person name="Ravin N.V."/>
        </authorList>
    </citation>
    <scope>NUCLEOTIDE SEQUENCE [LARGE SCALE GENOMIC DNA]</scope>
    <source>
        <strain evidence="7">F-4157</strain>
    </source>
</reference>
<evidence type="ECO:0000256" key="3">
    <source>
        <dbReference type="ARBA" id="ARBA00022827"/>
    </source>
</evidence>
<organism evidence="6 7">
    <name type="scientific">Sclerotinia borealis (strain F-4128)</name>
    <dbReference type="NCBI Taxonomy" id="1432307"/>
    <lineage>
        <taxon>Eukaryota</taxon>
        <taxon>Fungi</taxon>
        <taxon>Dikarya</taxon>
        <taxon>Ascomycota</taxon>
        <taxon>Pezizomycotina</taxon>
        <taxon>Leotiomycetes</taxon>
        <taxon>Helotiales</taxon>
        <taxon>Sclerotiniaceae</taxon>
        <taxon>Sclerotinia</taxon>
    </lineage>
</organism>
<dbReference type="GO" id="GO:0004631">
    <property type="term" value="F:phosphomevalonate kinase activity"/>
    <property type="evidence" value="ECO:0007669"/>
    <property type="project" value="InterPro"/>
</dbReference>
<dbReference type="Gene3D" id="3.40.50.150">
    <property type="entry name" value="Vaccinia Virus protein VP39"/>
    <property type="match status" value="1"/>
</dbReference>
<evidence type="ECO:0000313" key="6">
    <source>
        <dbReference type="EMBL" id="ESZ96105.1"/>
    </source>
</evidence>
<dbReference type="InterPro" id="IPR016169">
    <property type="entry name" value="FAD-bd_PCMH_sub2"/>
</dbReference>
<dbReference type="EMBL" id="AYSA01000153">
    <property type="protein sequence ID" value="ESZ96105.1"/>
    <property type="molecule type" value="Genomic_DNA"/>
</dbReference>
<dbReference type="InterPro" id="IPR050416">
    <property type="entry name" value="FAD-linked_Oxidoreductase"/>
</dbReference>
<dbReference type="SUPFAM" id="SSF53271">
    <property type="entry name" value="PRTase-like"/>
    <property type="match status" value="1"/>
</dbReference>
<dbReference type="OrthoDB" id="363185at2759"/>
<evidence type="ECO:0000313" key="7">
    <source>
        <dbReference type="Proteomes" id="UP000019487"/>
    </source>
</evidence>
<dbReference type="HOGENOM" id="CLU_003324_0_0_1"/>
<keyword evidence="7" id="KW-1185">Reference proteome</keyword>
<dbReference type="SUPFAM" id="SSF53335">
    <property type="entry name" value="S-adenosyl-L-methionine-dependent methyltransferases"/>
    <property type="match status" value="1"/>
</dbReference>
<dbReference type="Pfam" id="PF01565">
    <property type="entry name" value="FAD_binding_4"/>
    <property type="match status" value="1"/>
</dbReference>
<dbReference type="GO" id="GO:0006695">
    <property type="term" value="P:cholesterol biosynthetic process"/>
    <property type="evidence" value="ECO:0007669"/>
    <property type="project" value="InterPro"/>
</dbReference>
<dbReference type="InterPro" id="IPR005919">
    <property type="entry name" value="Pmev_kin_anim"/>
</dbReference>
<dbReference type="Proteomes" id="UP000019487">
    <property type="component" value="Unassembled WGS sequence"/>
</dbReference>
<dbReference type="InterPro" id="IPR036318">
    <property type="entry name" value="FAD-bd_PCMH-like_sf"/>
</dbReference>
<dbReference type="PANTHER" id="PTHR42973">
    <property type="entry name" value="BINDING OXIDOREDUCTASE, PUTATIVE (AFU_ORTHOLOGUE AFUA_1G17690)-RELATED"/>
    <property type="match status" value="1"/>
</dbReference>
<dbReference type="InterPro" id="IPR029057">
    <property type="entry name" value="PRTase-like"/>
</dbReference>
<keyword evidence="2" id="KW-0285">Flavoprotein</keyword>